<dbReference type="AlphaFoldDB" id="A0A0C9UBS3"/>
<evidence type="ECO:0000256" key="3">
    <source>
        <dbReference type="ARBA" id="ARBA00022827"/>
    </source>
</evidence>
<dbReference type="OrthoDB" id="407275at2759"/>
<feature type="region of interest" description="Disordered" evidence="5">
    <location>
        <begin position="1"/>
        <end position="29"/>
    </location>
</feature>
<dbReference type="PROSITE" id="PS51387">
    <property type="entry name" value="FAD_PCMH"/>
    <property type="match status" value="1"/>
</dbReference>
<dbReference type="GO" id="GO:0071949">
    <property type="term" value="F:FAD binding"/>
    <property type="evidence" value="ECO:0007669"/>
    <property type="project" value="InterPro"/>
</dbReference>
<dbReference type="InterPro" id="IPR016169">
    <property type="entry name" value="FAD-bd_PCMH_sub2"/>
</dbReference>
<dbReference type="SUPFAM" id="SSF56176">
    <property type="entry name" value="FAD-binding/transporter-associated domain-like"/>
    <property type="match status" value="1"/>
</dbReference>
<comment type="similarity">
    <text evidence="1">Belongs to the oxygen-dependent FAD-linked oxidoreductase family.</text>
</comment>
<dbReference type="Pfam" id="PF01565">
    <property type="entry name" value="FAD_binding_4"/>
    <property type="match status" value="1"/>
</dbReference>
<dbReference type="InterPro" id="IPR036318">
    <property type="entry name" value="FAD-bd_PCMH-like_sf"/>
</dbReference>
<accession>A0A0C9UBS3</accession>
<dbReference type="Gene3D" id="3.30.465.10">
    <property type="match status" value="1"/>
</dbReference>
<keyword evidence="4" id="KW-0560">Oxidoreductase</keyword>
<dbReference type="InterPro" id="IPR012951">
    <property type="entry name" value="BBE"/>
</dbReference>
<dbReference type="InterPro" id="IPR006093">
    <property type="entry name" value="Oxy_OxRdtase_FAD_BS"/>
</dbReference>
<keyword evidence="8" id="KW-1185">Reference proteome</keyword>
<dbReference type="HOGENOM" id="CLU_018354_10_1_1"/>
<sequence>MGQLSSCCRPNPVEEPTAPGKKPATITHPPLTANQTAFLKALPKAGIRGAIRTRGHINFAIDTIPWNLRCAPKPLALVYAVDAADVATAVKLAAQYAVPVQPRSGGHSFGSYSLGGKDGALVIDLEKMNKVVVDQKTWRATIGGGTRLKEVTSGLFDQGKRTIAHGTCPQVGIGGHATVGGQGPLSRMYGLTLDHLVEVEVVLADGTVTKASKDEKPDLFFALRGAGASFGIVTSFLFETHPAPTVTTHYSFQLTFGGPEELSKIFLKWQSFVSSPEVLNDRAFNSVINIASNIVFIQGSRMGSAAELQASEVAVRMKGEFEVDLVTTELDWLASILNWATGAIDSLAGALTIPLYTKSFSVRQSKLLTPDAVAAWFDYMDKHSPHDCVWVILGDLEAGRISDFPNDATAYSLRDALYTMCAYAIGPLPFPDDALAFMNGMLNTLTTAMPDAAFGVYPGYVDPLIPAPAWPTAYYGANYARLLDIKKKYDPSNVFSNPQSVGADQPQGALRSTGEVKAAFSVEGGKVKVAF</sequence>
<keyword evidence="3" id="KW-0274">FAD</keyword>
<dbReference type="EMBL" id="KN837143">
    <property type="protein sequence ID" value="KIJ40573.1"/>
    <property type="molecule type" value="Genomic_DNA"/>
</dbReference>
<dbReference type="Gene3D" id="3.40.462.20">
    <property type="match status" value="1"/>
</dbReference>
<evidence type="ECO:0000313" key="7">
    <source>
        <dbReference type="EMBL" id="KIJ40573.1"/>
    </source>
</evidence>
<dbReference type="InterPro" id="IPR006094">
    <property type="entry name" value="Oxid_FAD_bind_N"/>
</dbReference>
<evidence type="ECO:0000256" key="4">
    <source>
        <dbReference type="ARBA" id="ARBA00023002"/>
    </source>
</evidence>
<evidence type="ECO:0000313" key="8">
    <source>
        <dbReference type="Proteomes" id="UP000054279"/>
    </source>
</evidence>
<gene>
    <name evidence="7" type="ORF">M422DRAFT_230114</name>
</gene>
<dbReference type="InterPro" id="IPR050416">
    <property type="entry name" value="FAD-linked_Oxidoreductase"/>
</dbReference>
<dbReference type="Pfam" id="PF08031">
    <property type="entry name" value="BBE"/>
    <property type="match status" value="1"/>
</dbReference>
<dbReference type="InterPro" id="IPR016166">
    <property type="entry name" value="FAD-bd_PCMH"/>
</dbReference>
<evidence type="ECO:0000256" key="5">
    <source>
        <dbReference type="SAM" id="MobiDB-lite"/>
    </source>
</evidence>
<dbReference type="Proteomes" id="UP000054279">
    <property type="component" value="Unassembled WGS sequence"/>
</dbReference>
<name>A0A0C9UBS3_SPHS4</name>
<evidence type="ECO:0000256" key="1">
    <source>
        <dbReference type="ARBA" id="ARBA00005466"/>
    </source>
</evidence>
<dbReference type="PANTHER" id="PTHR42973">
    <property type="entry name" value="BINDING OXIDOREDUCTASE, PUTATIVE (AFU_ORTHOLOGUE AFUA_1G17690)-RELATED"/>
    <property type="match status" value="1"/>
</dbReference>
<keyword evidence="2" id="KW-0285">Flavoprotein</keyword>
<evidence type="ECO:0000259" key="6">
    <source>
        <dbReference type="PROSITE" id="PS51387"/>
    </source>
</evidence>
<feature type="domain" description="FAD-binding PCMH-type" evidence="6">
    <location>
        <begin position="70"/>
        <end position="243"/>
    </location>
</feature>
<reference evidence="7 8" key="1">
    <citation type="submission" date="2014-06" db="EMBL/GenBank/DDBJ databases">
        <title>Evolutionary Origins and Diversification of the Mycorrhizal Mutualists.</title>
        <authorList>
            <consortium name="DOE Joint Genome Institute"/>
            <consortium name="Mycorrhizal Genomics Consortium"/>
            <person name="Kohler A."/>
            <person name="Kuo A."/>
            <person name="Nagy L.G."/>
            <person name="Floudas D."/>
            <person name="Copeland A."/>
            <person name="Barry K.W."/>
            <person name="Cichocki N."/>
            <person name="Veneault-Fourrey C."/>
            <person name="LaButti K."/>
            <person name="Lindquist E.A."/>
            <person name="Lipzen A."/>
            <person name="Lundell T."/>
            <person name="Morin E."/>
            <person name="Murat C."/>
            <person name="Riley R."/>
            <person name="Ohm R."/>
            <person name="Sun H."/>
            <person name="Tunlid A."/>
            <person name="Henrissat B."/>
            <person name="Grigoriev I.V."/>
            <person name="Hibbett D.S."/>
            <person name="Martin F."/>
        </authorList>
    </citation>
    <scope>NUCLEOTIDE SEQUENCE [LARGE SCALE GENOMIC DNA]</scope>
    <source>
        <strain evidence="7 8">SS14</strain>
    </source>
</reference>
<dbReference type="PANTHER" id="PTHR42973:SF17">
    <property type="entry name" value="OXIDASE, PUTATIVE (AFU_ORTHOLOGUE AFUA_6G14340)-RELATED"/>
    <property type="match status" value="1"/>
</dbReference>
<dbReference type="GO" id="GO:0016491">
    <property type="term" value="F:oxidoreductase activity"/>
    <property type="evidence" value="ECO:0007669"/>
    <property type="project" value="UniProtKB-KW"/>
</dbReference>
<evidence type="ECO:0000256" key="2">
    <source>
        <dbReference type="ARBA" id="ARBA00022630"/>
    </source>
</evidence>
<protein>
    <submittedName>
        <fullName evidence="7">Glucooligosaccharide oxidase</fullName>
    </submittedName>
</protein>
<dbReference type="PROSITE" id="PS00862">
    <property type="entry name" value="OX2_COVAL_FAD"/>
    <property type="match status" value="1"/>
</dbReference>
<proteinExistence type="inferred from homology"/>
<organism evidence="7 8">
    <name type="scientific">Sphaerobolus stellatus (strain SS14)</name>
    <dbReference type="NCBI Taxonomy" id="990650"/>
    <lineage>
        <taxon>Eukaryota</taxon>
        <taxon>Fungi</taxon>
        <taxon>Dikarya</taxon>
        <taxon>Basidiomycota</taxon>
        <taxon>Agaricomycotina</taxon>
        <taxon>Agaricomycetes</taxon>
        <taxon>Phallomycetidae</taxon>
        <taxon>Geastrales</taxon>
        <taxon>Sphaerobolaceae</taxon>
        <taxon>Sphaerobolus</taxon>
    </lineage>
</organism>